<name>A0A318T7H4_9HYPH</name>
<dbReference type="InterPro" id="IPR009248">
    <property type="entry name" value="SbmA_BacA"/>
</dbReference>
<evidence type="ECO:0000256" key="1">
    <source>
        <dbReference type="ARBA" id="ARBA00004651"/>
    </source>
</evidence>
<dbReference type="GO" id="GO:0005886">
    <property type="term" value="C:plasma membrane"/>
    <property type="evidence" value="ECO:0007669"/>
    <property type="project" value="UniProtKB-SubCell"/>
</dbReference>
<proteinExistence type="predicted"/>
<feature type="transmembrane region" description="Helical" evidence="6">
    <location>
        <begin position="118"/>
        <end position="144"/>
    </location>
</feature>
<dbReference type="NCBIfam" id="NF009036">
    <property type="entry name" value="PRK12369.1"/>
    <property type="match status" value="1"/>
</dbReference>
<keyword evidence="5 6" id="KW-0472">Membrane</keyword>
<feature type="transmembrane region" description="Helical" evidence="6">
    <location>
        <begin position="364"/>
        <end position="384"/>
    </location>
</feature>
<keyword evidence="8" id="KW-1185">Reference proteome</keyword>
<dbReference type="NCBIfam" id="NF008306">
    <property type="entry name" value="PRK11098.1"/>
    <property type="match status" value="1"/>
</dbReference>
<keyword evidence="2" id="KW-0813">Transport</keyword>
<dbReference type="GO" id="GO:0005524">
    <property type="term" value="F:ATP binding"/>
    <property type="evidence" value="ECO:0007669"/>
    <property type="project" value="InterPro"/>
</dbReference>
<gene>
    <name evidence="7" type="ORF">C7477_101215</name>
</gene>
<evidence type="ECO:0000256" key="2">
    <source>
        <dbReference type="ARBA" id="ARBA00022448"/>
    </source>
</evidence>
<organism evidence="7 8">
    <name type="scientific">Phyllobacterium leguminum</name>
    <dbReference type="NCBI Taxonomy" id="314237"/>
    <lineage>
        <taxon>Bacteria</taxon>
        <taxon>Pseudomonadati</taxon>
        <taxon>Pseudomonadota</taxon>
        <taxon>Alphaproteobacteria</taxon>
        <taxon>Hyphomicrobiales</taxon>
        <taxon>Phyllobacteriaceae</taxon>
        <taxon>Phyllobacterium</taxon>
    </lineage>
</organism>
<dbReference type="Proteomes" id="UP000247454">
    <property type="component" value="Unassembled WGS sequence"/>
</dbReference>
<sequence>MLCNLISGSLRLAAIPAGRGRRSVNGYAVFVSFFPKPKLFFSSAILWSLLAVFAWFFGGEGLGARFGLPPAAPGSAPIIGVSVFWSAPFLWFYIYFAVTAGAFYAFWALYAPHKWRRWSIFGSAVLLFATYFQVQVSVAVNAWYGPFYNLIQEALAKTGSVTAPQLYESLLSFAGIAFVAVTIAVLTLFLTSHYIFRWRTAMNEYYISHWDKLRNIEGASQRVQEDTMRFSTTVESLGLNLVNSVMTLIAFLPVLFTFSKQVTALPLIGTVPHALVVAAILWSLFGTTFLALVGIKLPGLDFKNQRVEAAYRKELVYGEDYAERAHPITLAELFDNVRRNYFRLYFHYTYFNIARILYLQADNIFALVILIPAIAMGRLTLGLLNQIQNVFSQVSGSFQYLANSWSTIVELLSIYKRLRAFEAAIDGEPLPQIDQEYLETQPAAI</sequence>
<keyword evidence="3 6" id="KW-0812">Transmembrane</keyword>
<comment type="subcellular location">
    <subcellularLocation>
        <location evidence="1">Cell membrane</location>
        <topology evidence="1">Multi-pass membrane protein</topology>
    </subcellularLocation>
</comment>
<comment type="caution">
    <text evidence="7">The sequence shown here is derived from an EMBL/GenBank/DDBJ whole genome shotgun (WGS) entry which is preliminary data.</text>
</comment>
<protein>
    <submittedName>
        <fullName evidence="7">Peptide/bleomycin uptake transporter</fullName>
    </submittedName>
</protein>
<dbReference type="SUPFAM" id="SSF90123">
    <property type="entry name" value="ABC transporter transmembrane region"/>
    <property type="match status" value="2"/>
</dbReference>
<feature type="transmembrane region" description="Helical" evidence="6">
    <location>
        <begin position="271"/>
        <end position="295"/>
    </location>
</feature>
<evidence type="ECO:0000256" key="4">
    <source>
        <dbReference type="ARBA" id="ARBA00022989"/>
    </source>
</evidence>
<feature type="transmembrane region" description="Helical" evidence="6">
    <location>
        <begin position="237"/>
        <end position="259"/>
    </location>
</feature>
<dbReference type="PANTHER" id="PTHR11384">
    <property type="entry name" value="ATP-BINDING CASSETTE, SUB-FAMILY D MEMBER"/>
    <property type="match status" value="1"/>
</dbReference>
<dbReference type="GO" id="GO:0015833">
    <property type="term" value="P:peptide transport"/>
    <property type="evidence" value="ECO:0007669"/>
    <property type="project" value="InterPro"/>
</dbReference>
<dbReference type="PANTHER" id="PTHR11384:SF59">
    <property type="entry name" value="LYSOSOMAL COBALAMIN TRANSPORTER ABCD4"/>
    <property type="match status" value="1"/>
</dbReference>
<evidence type="ECO:0000256" key="3">
    <source>
        <dbReference type="ARBA" id="ARBA00022692"/>
    </source>
</evidence>
<accession>A0A318T7H4</accession>
<feature type="transmembrane region" description="Helical" evidence="6">
    <location>
        <begin position="39"/>
        <end position="58"/>
    </location>
</feature>
<dbReference type="InterPro" id="IPR036640">
    <property type="entry name" value="ABC1_TM_sf"/>
</dbReference>
<dbReference type="EMBL" id="QJTF01000001">
    <property type="protein sequence ID" value="PYE90541.1"/>
    <property type="molecule type" value="Genomic_DNA"/>
</dbReference>
<feature type="transmembrane region" description="Helical" evidence="6">
    <location>
        <begin position="170"/>
        <end position="196"/>
    </location>
</feature>
<keyword evidence="4 6" id="KW-1133">Transmembrane helix</keyword>
<dbReference type="GO" id="GO:1904680">
    <property type="term" value="F:peptide transmembrane transporter activity"/>
    <property type="evidence" value="ECO:0007669"/>
    <property type="project" value="InterPro"/>
</dbReference>
<dbReference type="InterPro" id="IPR050835">
    <property type="entry name" value="ABC_transporter_sub-D"/>
</dbReference>
<evidence type="ECO:0000313" key="8">
    <source>
        <dbReference type="Proteomes" id="UP000247454"/>
    </source>
</evidence>
<dbReference type="Pfam" id="PF05992">
    <property type="entry name" value="SbmA_BacA"/>
    <property type="match status" value="1"/>
</dbReference>
<reference evidence="7 8" key="1">
    <citation type="submission" date="2018-06" db="EMBL/GenBank/DDBJ databases">
        <title>Genomic Encyclopedia of Type Strains, Phase III (KMG-III): the genomes of soil and plant-associated and newly described type strains.</title>
        <authorList>
            <person name="Whitman W."/>
        </authorList>
    </citation>
    <scope>NUCLEOTIDE SEQUENCE [LARGE SCALE GENOMIC DNA]</scope>
    <source>
        <strain evidence="7 8">ORS 1419</strain>
    </source>
</reference>
<evidence type="ECO:0000313" key="7">
    <source>
        <dbReference type="EMBL" id="PYE90541.1"/>
    </source>
</evidence>
<evidence type="ECO:0000256" key="6">
    <source>
        <dbReference type="SAM" id="Phobius"/>
    </source>
</evidence>
<dbReference type="AlphaFoldDB" id="A0A318T7H4"/>
<evidence type="ECO:0000256" key="5">
    <source>
        <dbReference type="ARBA" id="ARBA00023136"/>
    </source>
</evidence>
<feature type="transmembrane region" description="Helical" evidence="6">
    <location>
        <begin position="90"/>
        <end position="111"/>
    </location>
</feature>